<gene>
    <name evidence="2" type="ORF">V5F30_07270</name>
</gene>
<dbReference type="EMBL" id="JBAFUR010000001">
    <property type="protein sequence ID" value="MFG1251996.1"/>
    <property type="molecule type" value="Genomic_DNA"/>
</dbReference>
<protein>
    <submittedName>
        <fullName evidence="2">ABC transporter substrate-binding protein</fullName>
    </submittedName>
</protein>
<organism evidence="2 3">
    <name type="scientific">Xanthobacter aminoxidans</name>
    <dbReference type="NCBI Taxonomy" id="186280"/>
    <lineage>
        <taxon>Bacteria</taxon>
        <taxon>Pseudomonadati</taxon>
        <taxon>Pseudomonadota</taxon>
        <taxon>Alphaproteobacteria</taxon>
        <taxon>Hyphomicrobiales</taxon>
        <taxon>Xanthobacteraceae</taxon>
        <taxon>Xanthobacter</taxon>
    </lineage>
</organism>
<dbReference type="InterPro" id="IPR002491">
    <property type="entry name" value="ABC_transptr_periplasmic_BD"/>
</dbReference>
<dbReference type="PROSITE" id="PS50983">
    <property type="entry name" value="FE_B12_PBP"/>
    <property type="match status" value="1"/>
</dbReference>
<sequence>MLVAVWHLLLTQGAFAEAGRTAALLRVVSLNLCADELVLRLADPGQVASVTFLARDPRASNVADLARTVPMNRGLAEEIVPLKPDLVIVGAYTTRTTTAMLRRLGFEVLELDIPRTLGEAYAQIRMVAARLGVPERGEQTVREMEVGFARLPAVAENHPTAVVLRPNGFTVGRGSISDEVMQKAGLSNLAARLSTDRKGQLTLEEIVRANPDLLIINAEKDAPPSLADGLLRHPVLAAFATAGRSVALPPRLWTCAGPALTEAAARLATARLSLSGVGASGEDRPAAHLGGGTLR</sequence>
<keyword evidence="3" id="KW-1185">Reference proteome</keyword>
<feature type="domain" description="Fe/B12 periplasmic-binding" evidence="1">
    <location>
        <begin position="26"/>
        <end position="276"/>
    </location>
</feature>
<evidence type="ECO:0000313" key="3">
    <source>
        <dbReference type="Proteomes" id="UP001604043"/>
    </source>
</evidence>
<dbReference type="InterPro" id="IPR050902">
    <property type="entry name" value="ABC_Transporter_SBP"/>
</dbReference>
<dbReference type="PANTHER" id="PTHR30535">
    <property type="entry name" value="VITAMIN B12-BINDING PROTEIN"/>
    <property type="match status" value="1"/>
</dbReference>
<reference evidence="2 3" key="1">
    <citation type="submission" date="2024-02" db="EMBL/GenBank/DDBJ databases">
        <title>Expansion and revision of Xanthobacter and proposal of Roseixanthobacter gen. nov.</title>
        <authorList>
            <person name="Soltysiak M.P.M."/>
            <person name="Jalihal A."/>
            <person name="Ory A."/>
            <person name="Chrisophersen C."/>
            <person name="Lee A.D."/>
            <person name="Boulton J."/>
            <person name="Springer M."/>
        </authorList>
    </citation>
    <scope>NUCLEOTIDE SEQUENCE [LARGE SCALE GENOMIC DNA]</scope>
    <source>
        <strain evidence="2 3">CB5</strain>
    </source>
</reference>
<evidence type="ECO:0000259" key="1">
    <source>
        <dbReference type="PROSITE" id="PS50983"/>
    </source>
</evidence>
<dbReference type="PANTHER" id="PTHR30535:SF35">
    <property type="entry name" value="PERIPLASMIC BINDING PROTEIN"/>
    <property type="match status" value="1"/>
</dbReference>
<accession>A0ABW6ZE09</accession>
<comment type="caution">
    <text evidence="2">The sequence shown here is derived from an EMBL/GenBank/DDBJ whole genome shotgun (WGS) entry which is preliminary data.</text>
</comment>
<dbReference type="Pfam" id="PF01497">
    <property type="entry name" value="Peripla_BP_2"/>
    <property type="match status" value="1"/>
</dbReference>
<dbReference type="SUPFAM" id="SSF53807">
    <property type="entry name" value="Helical backbone' metal receptor"/>
    <property type="match status" value="1"/>
</dbReference>
<evidence type="ECO:0000313" key="2">
    <source>
        <dbReference type="EMBL" id="MFG1251996.1"/>
    </source>
</evidence>
<proteinExistence type="predicted"/>
<name>A0ABW6ZE09_9HYPH</name>
<dbReference type="Gene3D" id="3.40.50.1980">
    <property type="entry name" value="Nitrogenase molybdenum iron protein domain"/>
    <property type="match status" value="2"/>
</dbReference>
<dbReference type="RefSeq" id="WP_394005531.1">
    <property type="nucleotide sequence ID" value="NZ_JBAFUR010000001.1"/>
</dbReference>
<dbReference type="Proteomes" id="UP001604043">
    <property type="component" value="Unassembled WGS sequence"/>
</dbReference>